<dbReference type="HAMAP" id="MF_00514">
    <property type="entry name" value="Ribosomal_bL35"/>
    <property type="match status" value="1"/>
</dbReference>
<keyword evidence="3 4" id="KW-0687">Ribonucleoprotein</keyword>
<proteinExistence type="inferred from homology"/>
<evidence type="ECO:0000256" key="2">
    <source>
        <dbReference type="ARBA" id="ARBA00022980"/>
    </source>
</evidence>
<dbReference type="Proteomes" id="UP000253934">
    <property type="component" value="Unassembled WGS sequence"/>
</dbReference>
<evidence type="ECO:0000313" key="7">
    <source>
        <dbReference type="EMBL" id="RDB36971.1"/>
    </source>
</evidence>
<dbReference type="InterPro" id="IPR021137">
    <property type="entry name" value="Ribosomal_bL35-like"/>
</dbReference>
<dbReference type="PROSITE" id="PS00936">
    <property type="entry name" value="RIBOSOMAL_L35"/>
    <property type="match status" value="1"/>
</dbReference>
<feature type="region of interest" description="Disordered" evidence="6">
    <location>
        <begin position="41"/>
        <end position="64"/>
    </location>
</feature>
<dbReference type="AlphaFoldDB" id="A0A369KQT5"/>
<dbReference type="GO" id="GO:0005840">
    <property type="term" value="C:ribosome"/>
    <property type="evidence" value="ECO:0007669"/>
    <property type="project" value="UniProtKB-KW"/>
</dbReference>
<keyword evidence="2 4" id="KW-0689">Ribosomal protein</keyword>
<comment type="caution">
    <text evidence="7">The sequence shown here is derived from an EMBL/GenBank/DDBJ whole genome shotgun (WGS) entry which is preliminary data.</text>
</comment>
<evidence type="ECO:0000256" key="6">
    <source>
        <dbReference type="SAM" id="MobiDB-lite"/>
    </source>
</evidence>
<comment type="similarity">
    <text evidence="1 4 5">Belongs to the bacterial ribosomal protein bL35 family.</text>
</comment>
<gene>
    <name evidence="4" type="primary">rpmI</name>
    <name evidence="7" type="ORF">DCC88_02260</name>
</gene>
<dbReference type="RefSeq" id="WP_338636063.1">
    <property type="nucleotide sequence ID" value="NZ_CP146516.1"/>
</dbReference>
<evidence type="ECO:0000256" key="1">
    <source>
        <dbReference type="ARBA" id="ARBA00006598"/>
    </source>
</evidence>
<name>A0A369KQT5_9BACT</name>
<dbReference type="GO" id="GO:1990904">
    <property type="term" value="C:ribonucleoprotein complex"/>
    <property type="evidence" value="ECO:0007669"/>
    <property type="project" value="UniProtKB-KW"/>
</dbReference>
<feature type="region of interest" description="Disordered" evidence="6">
    <location>
        <begin position="1"/>
        <end position="25"/>
    </location>
</feature>
<evidence type="ECO:0000256" key="4">
    <source>
        <dbReference type="HAMAP-Rule" id="MF_00514"/>
    </source>
</evidence>
<sequence>MAKSKSKVKAKIAKSKGKVNKAIKTKKAAAKRYKLTATGLVKVPHVGKQHKATSKNRSRKNRLKKAKIMRAESTRLVARCIPNGL</sequence>
<evidence type="ECO:0000256" key="5">
    <source>
        <dbReference type="RuleBase" id="RU000568"/>
    </source>
</evidence>
<dbReference type="InterPro" id="IPR018265">
    <property type="entry name" value="Ribosomal_bL35_CS"/>
</dbReference>
<dbReference type="GO" id="GO:0003735">
    <property type="term" value="F:structural constituent of ribosome"/>
    <property type="evidence" value="ECO:0007669"/>
    <property type="project" value="InterPro"/>
</dbReference>
<dbReference type="Gene3D" id="4.10.410.60">
    <property type="match status" value="1"/>
</dbReference>
<organism evidence="7 8">
    <name type="scientific">Spirobacillus cienkowskii</name>
    <dbReference type="NCBI Taxonomy" id="495820"/>
    <lineage>
        <taxon>Bacteria</taxon>
        <taxon>Pseudomonadati</taxon>
        <taxon>Bdellovibrionota</taxon>
        <taxon>Oligoflexia</taxon>
        <taxon>Silvanigrellales</taxon>
        <taxon>Spirobacillus</taxon>
    </lineage>
</organism>
<dbReference type="InterPro" id="IPR001706">
    <property type="entry name" value="Ribosomal_bL35"/>
</dbReference>
<dbReference type="SUPFAM" id="SSF143034">
    <property type="entry name" value="L35p-like"/>
    <property type="match status" value="1"/>
</dbReference>
<feature type="compositionally biased region" description="Basic residues" evidence="6">
    <location>
        <begin position="45"/>
        <end position="64"/>
    </location>
</feature>
<dbReference type="GO" id="GO:0006412">
    <property type="term" value="P:translation"/>
    <property type="evidence" value="ECO:0007669"/>
    <property type="project" value="UniProtKB-UniRule"/>
</dbReference>
<keyword evidence="8" id="KW-1185">Reference proteome</keyword>
<dbReference type="InterPro" id="IPR037229">
    <property type="entry name" value="Ribosomal_bL35_sf"/>
</dbReference>
<dbReference type="EMBL" id="QOVW01000014">
    <property type="protein sequence ID" value="RDB36971.1"/>
    <property type="molecule type" value="Genomic_DNA"/>
</dbReference>
<evidence type="ECO:0000256" key="3">
    <source>
        <dbReference type="ARBA" id="ARBA00023274"/>
    </source>
</evidence>
<evidence type="ECO:0000313" key="8">
    <source>
        <dbReference type="Proteomes" id="UP000253934"/>
    </source>
</evidence>
<dbReference type="Pfam" id="PF01632">
    <property type="entry name" value="Ribosomal_L35p"/>
    <property type="match status" value="1"/>
</dbReference>
<accession>A0A369KQT5</accession>
<dbReference type="PRINTS" id="PR00064">
    <property type="entry name" value="RIBOSOMALL35"/>
</dbReference>
<reference evidence="7" key="1">
    <citation type="submission" date="2018-04" db="EMBL/GenBank/DDBJ databases">
        <title>Draft genome sequence of the Candidatus Spirobacillus cienkowskii, a pathogen of freshwater Daphnia species, reconstructed from hemolymph metagenomic reads.</title>
        <authorList>
            <person name="Bresciani L."/>
            <person name="Lemos L.N."/>
            <person name="Wale N."/>
            <person name="Lin J.Y."/>
            <person name="Fernandes G.R."/>
            <person name="Duffy M.A."/>
            <person name="Rodrigues J.M."/>
        </authorList>
    </citation>
    <scope>NUCLEOTIDE SEQUENCE [LARGE SCALE GENOMIC DNA]</scope>
    <source>
        <strain evidence="7">Binning01</strain>
    </source>
</reference>
<protein>
    <recommendedName>
        <fullName evidence="4">Large ribosomal subunit protein bL35</fullName>
    </recommendedName>
</protein>